<dbReference type="GO" id="GO:0005576">
    <property type="term" value="C:extracellular region"/>
    <property type="evidence" value="ECO:0007669"/>
    <property type="project" value="TreeGrafter"/>
</dbReference>
<gene>
    <name evidence="2" type="ORF">HPG69_000966</name>
</gene>
<evidence type="ECO:0000259" key="1">
    <source>
        <dbReference type="Pfam" id="PF00704"/>
    </source>
</evidence>
<proteinExistence type="predicted"/>
<evidence type="ECO:0000313" key="2">
    <source>
        <dbReference type="EMBL" id="KAF5911001.1"/>
    </source>
</evidence>
<dbReference type="GO" id="GO:0006032">
    <property type="term" value="P:chitin catabolic process"/>
    <property type="evidence" value="ECO:0007669"/>
    <property type="project" value="TreeGrafter"/>
</dbReference>
<dbReference type="SUPFAM" id="SSF51445">
    <property type="entry name" value="(Trans)glycosidases"/>
    <property type="match status" value="1"/>
</dbReference>
<dbReference type="GO" id="GO:0005975">
    <property type="term" value="P:carbohydrate metabolic process"/>
    <property type="evidence" value="ECO:0007669"/>
    <property type="project" value="InterPro"/>
</dbReference>
<dbReference type="PANTHER" id="PTHR11177">
    <property type="entry name" value="CHITINASE"/>
    <property type="match status" value="1"/>
</dbReference>
<organism evidence="2 3">
    <name type="scientific">Diceros bicornis minor</name>
    <name type="common">South-central black rhinoceros</name>
    <dbReference type="NCBI Taxonomy" id="77932"/>
    <lineage>
        <taxon>Eukaryota</taxon>
        <taxon>Metazoa</taxon>
        <taxon>Chordata</taxon>
        <taxon>Craniata</taxon>
        <taxon>Vertebrata</taxon>
        <taxon>Euteleostomi</taxon>
        <taxon>Mammalia</taxon>
        <taxon>Eutheria</taxon>
        <taxon>Laurasiatheria</taxon>
        <taxon>Perissodactyla</taxon>
        <taxon>Rhinocerotidae</taxon>
        <taxon>Diceros</taxon>
    </lineage>
</organism>
<dbReference type="Proteomes" id="UP000551758">
    <property type="component" value="Unassembled WGS sequence"/>
</dbReference>
<evidence type="ECO:0000313" key="3">
    <source>
        <dbReference type="Proteomes" id="UP000551758"/>
    </source>
</evidence>
<sequence>MLYAIDWSDPLLNAQLVSAYHLTCYFTSWAQYWPGLGHFKPDNINPCVYTLQIYSFAGMQKNEITTVEWNDVTLPTFQWPERQKQLAENSPGHGRLELWNCPIGSTLALAGALLRASISSLSWCRYLDYIHVMTYDLHSSWKGYTGENSPLYKHPTDTGSNIYLNVWTNITKHWVISWVGPLANLLPLQD</sequence>
<dbReference type="Pfam" id="PF00704">
    <property type="entry name" value="Glyco_hydro_18"/>
    <property type="match status" value="1"/>
</dbReference>
<accession>A0A7J7E5M7</accession>
<protein>
    <recommendedName>
        <fullName evidence="1">GH18 domain-containing protein</fullName>
    </recommendedName>
</protein>
<dbReference type="Gene3D" id="3.20.20.80">
    <property type="entry name" value="Glycosidases"/>
    <property type="match status" value="2"/>
</dbReference>
<dbReference type="GO" id="GO:0008061">
    <property type="term" value="F:chitin binding"/>
    <property type="evidence" value="ECO:0007669"/>
    <property type="project" value="TreeGrafter"/>
</dbReference>
<comment type="caution">
    <text evidence="2">The sequence shown here is derived from an EMBL/GenBank/DDBJ whole genome shotgun (WGS) entry which is preliminary data.</text>
</comment>
<name>A0A7J7E5M7_DICBM</name>
<dbReference type="InterPro" id="IPR017853">
    <property type="entry name" value="GH"/>
</dbReference>
<dbReference type="InterPro" id="IPR050314">
    <property type="entry name" value="Glycosyl_Hydrlase_18"/>
</dbReference>
<reference evidence="2 3" key="1">
    <citation type="journal article" date="2020" name="Mol. Biol. Evol.">
        <title>Interspecific Gene Flow and the Evolution of Specialization in Black and White Rhinoceros.</title>
        <authorList>
            <person name="Moodley Y."/>
            <person name="Westbury M.V."/>
            <person name="Russo I.M."/>
            <person name="Gopalakrishnan S."/>
            <person name="Rakotoarivelo A."/>
            <person name="Olsen R.A."/>
            <person name="Prost S."/>
            <person name="Tunstall T."/>
            <person name="Ryder O.A."/>
            <person name="Dalen L."/>
            <person name="Bruford M.W."/>
        </authorList>
    </citation>
    <scope>NUCLEOTIDE SEQUENCE [LARGE SCALE GENOMIC DNA]</scope>
    <source>
        <strain evidence="2">SBR-YM</strain>
        <tissue evidence="2">Skin</tissue>
    </source>
</reference>
<dbReference type="EMBL" id="JACDTQ010004046">
    <property type="protein sequence ID" value="KAF5911001.1"/>
    <property type="molecule type" value="Genomic_DNA"/>
</dbReference>
<dbReference type="AlphaFoldDB" id="A0A7J7E5M7"/>
<dbReference type="PANTHER" id="PTHR11177:SF188">
    <property type="entry name" value="ACIDIC MAMMALIAN CHITINASE"/>
    <property type="match status" value="1"/>
</dbReference>
<feature type="domain" description="GH18" evidence="1">
    <location>
        <begin position="125"/>
        <end position="174"/>
    </location>
</feature>
<dbReference type="GO" id="GO:0004568">
    <property type="term" value="F:chitinase activity"/>
    <property type="evidence" value="ECO:0007669"/>
    <property type="project" value="TreeGrafter"/>
</dbReference>
<dbReference type="InterPro" id="IPR001223">
    <property type="entry name" value="Glyco_hydro18_cat"/>
</dbReference>
<keyword evidence="3" id="KW-1185">Reference proteome</keyword>